<feature type="transmembrane region" description="Helical" evidence="14">
    <location>
        <begin position="12"/>
        <end position="34"/>
    </location>
</feature>
<dbReference type="SUPFAM" id="SSF55785">
    <property type="entry name" value="PYP-like sensor domain (PAS domain)"/>
    <property type="match status" value="1"/>
</dbReference>
<evidence type="ECO:0000259" key="17">
    <source>
        <dbReference type="PROSITE" id="PS50112"/>
    </source>
</evidence>
<dbReference type="InterPro" id="IPR003660">
    <property type="entry name" value="HAMP_dom"/>
</dbReference>
<dbReference type="SMART" id="SM00448">
    <property type="entry name" value="REC"/>
    <property type="match status" value="1"/>
</dbReference>
<feature type="domain" description="PAS" evidence="17">
    <location>
        <begin position="298"/>
        <end position="354"/>
    </location>
</feature>
<name>A0A268A8K9_9BACI</name>
<sequence length="1069" mass="123401">MPNYFRKTIRRQFLYILFFVLLATMLGIAAFFYMHYSTNKQYEKERDDLVEKRGVLQNIKSDLSDMVFHMRGYALYTNDQERQNAENSHASLEDNLAKLEAFDLSLEERDNLTRLQSFEDIYWGTYYPELQEAIESDNLQGFADDVVDERIDEINYILRVTENLRQHNEDAISELHNDFMQDNTWESYMLLLFVLLIFGILLFFNRQFTRNIGKPLYDLSTASYDVAQGKNVTIAPLERNDEIGILSDAFRDMTKRIQNREQNLSKQNAQLTEQQEQLESYVNDLRNLNWALNESSMVIVLDNKGIVKQVNENFSSISMYPEKELIGKNFLGIIAHEAIITDISTVFPELFKGQAWSGTLEHRKKDGTSYWVHATIVPYSNEDQVMEQLIVIEQDITRIVESERMLRDSLRETEETKQSIERMNRMNNTLSVTMEKQVLLDTTIKELAALYQYDKGVIFMAETSEYAAIGITKQFKGPVAAHFQTVVQRLEENPEPYVLERQADKGEVGYRERGMSEDLHIPVHNSAGELVAVFICTRLQRPFRESEKKELNWILKRLSLFLDKIESYELTEYNRQLNQDIIDNVNEGIQFVSNTGDLLQYNANWQVYLQLAAVQSRRDACNDYASWMGFSKTYIENQEAYEAYVKQAIFEEDQPEGGLRLRVSGIQNKVLLLYHVSITRHDEKIGTLFVYRDITAEYEVDQMKSNLVSTVSHELRTPLASVLGYTELMITKNLKPERQARYLQTIHQEATRLTNLINDFLDLQRMEARKQEYVKEKQPFTPIAEQVIENFQSMNTNHNLVLQQNSVYDYVSVDHDKMIQVLTNLVSNAIKFSPEGGDVVVSVQQQKHQLYVHISDEGIGIPDQELGRLFQKFNRLDNSSSRKIGGTGLGLAICKEIVEAHDGKIMVRSAEGEGSVFSIVLPLVEADVHVLPEVEQSRQIILLEDDRSLAILLEDELKDAGFAVNRFITGEGLIKQLPQLKPAAFVIDLMLGEGVDGWDVIHEIKQHPELQHIPIFISSAIQETEKAKHYQINHYLIKPYPPNKLSTVILQSILQHGNKGIIAFEKEEE</sequence>
<comment type="caution">
    <text evidence="20">The sequence shown here is derived from an EMBL/GenBank/DDBJ whole genome shotgun (WGS) entry which is preliminary data.</text>
</comment>
<feature type="coiled-coil region" evidence="13">
    <location>
        <begin position="39"/>
        <end position="102"/>
    </location>
</feature>
<dbReference type="PROSITE" id="PS50113">
    <property type="entry name" value="PAC"/>
    <property type="match status" value="1"/>
</dbReference>
<keyword evidence="7" id="KW-0547">Nucleotide-binding</keyword>
<dbReference type="Proteomes" id="UP000216013">
    <property type="component" value="Unassembled WGS sequence"/>
</dbReference>
<keyword evidence="8" id="KW-0418">Kinase</keyword>
<dbReference type="InterPro" id="IPR011006">
    <property type="entry name" value="CheY-like_superfamily"/>
</dbReference>
<feature type="domain" description="PAC" evidence="18">
    <location>
        <begin position="354"/>
        <end position="408"/>
    </location>
</feature>
<evidence type="ECO:0000256" key="4">
    <source>
        <dbReference type="ARBA" id="ARBA00022475"/>
    </source>
</evidence>
<keyword evidence="5 12" id="KW-0597">Phosphoprotein</keyword>
<comment type="catalytic activity">
    <reaction evidence="1">
        <text>ATP + protein L-histidine = ADP + protein N-phospho-L-histidine.</text>
        <dbReference type="EC" id="2.7.13.3"/>
    </reaction>
</comment>
<dbReference type="EC" id="2.7.13.3" evidence="3"/>
<dbReference type="InterPro" id="IPR001789">
    <property type="entry name" value="Sig_transdc_resp-reg_receiver"/>
</dbReference>
<dbReference type="Gene3D" id="3.40.50.2300">
    <property type="match status" value="1"/>
</dbReference>
<evidence type="ECO:0000256" key="12">
    <source>
        <dbReference type="PROSITE-ProRule" id="PRU00169"/>
    </source>
</evidence>
<evidence type="ECO:0000256" key="8">
    <source>
        <dbReference type="ARBA" id="ARBA00022777"/>
    </source>
</evidence>
<feature type="coiled-coil region" evidence="13">
    <location>
        <begin position="254"/>
        <end position="291"/>
    </location>
</feature>
<dbReference type="PROSITE" id="PS50109">
    <property type="entry name" value="HIS_KIN"/>
    <property type="match status" value="1"/>
</dbReference>
<dbReference type="NCBIfam" id="TIGR00229">
    <property type="entry name" value="sensory_box"/>
    <property type="match status" value="1"/>
</dbReference>
<dbReference type="PANTHER" id="PTHR43047:SF72">
    <property type="entry name" value="OSMOSENSING HISTIDINE PROTEIN KINASE SLN1"/>
    <property type="match status" value="1"/>
</dbReference>
<keyword evidence="13" id="KW-0175">Coiled coil</keyword>
<evidence type="ECO:0000256" key="6">
    <source>
        <dbReference type="ARBA" id="ARBA00022679"/>
    </source>
</evidence>
<dbReference type="Gene3D" id="3.30.565.10">
    <property type="entry name" value="Histidine kinase-like ATPase, C-terminal domain"/>
    <property type="match status" value="1"/>
</dbReference>
<keyword evidence="14" id="KW-0812">Transmembrane</keyword>
<feature type="domain" description="Histidine kinase" evidence="15">
    <location>
        <begin position="710"/>
        <end position="925"/>
    </location>
</feature>
<dbReference type="InterPro" id="IPR004358">
    <property type="entry name" value="Sig_transdc_His_kin-like_C"/>
</dbReference>
<keyword evidence="10" id="KW-0902">Two-component regulatory system</keyword>
<dbReference type="InterPro" id="IPR036097">
    <property type="entry name" value="HisK_dim/P_sf"/>
</dbReference>
<feature type="domain" description="HAMP" evidence="19">
    <location>
        <begin position="210"/>
        <end position="262"/>
    </location>
</feature>
<evidence type="ECO:0000259" key="15">
    <source>
        <dbReference type="PROSITE" id="PS50109"/>
    </source>
</evidence>
<dbReference type="SMART" id="SM00387">
    <property type="entry name" value="HATPase_c"/>
    <property type="match status" value="1"/>
</dbReference>
<evidence type="ECO:0000256" key="9">
    <source>
        <dbReference type="ARBA" id="ARBA00022840"/>
    </source>
</evidence>
<dbReference type="Gene3D" id="3.30.450.20">
    <property type="entry name" value="PAS domain"/>
    <property type="match status" value="1"/>
</dbReference>
<evidence type="ECO:0000256" key="11">
    <source>
        <dbReference type="ARBA" id="ARBA00023136"/>
    </source>
</evidence>
<organism evidence="20 21">
    <name type="scientific">Terribacillus saccharophilus</name>
    <dbReference type="NCBI Taxonomy" id="361277"/>
    <lineage>
        <taxon>Bacteria</taxon>
        <taxon>Bacillati</taxon>
        <taxon>Bacillota</taxon>
        <taxon>Bacilli</taxon>
        <taxon>Bacillales</taxon>
        <taxon>Bacillaceae</taxon>
        <taxon>Terribacillus</taxon>
    </lineage>
</organism>
<evidence type="ECO:0000256" key="14">
    <source>
        <dbReference type="SAM" id="Phobius"/>
    </source>
</evidence>
<accession>A0A268A8K9</accession>
<dbReference type="InterPro" id="IPR003661">
    <property type="entry name" value="HisK_dim/P_dom"/>
</dbReference>
<dbReference type="PRINTS" id="PR00344">
    <property type="entry name" value="BCTRLSENSOR"/>
</dbReference>
<evidence type="ECO:0000313" key="21">
    <source>
        <dbReference type="Proteomes" id="UP000216013"/>
    </source>
</evidence>
<dbReference type="CDD" id="cd00130">
    <property type="entry name" value="PAS"/>
    <property type="match status" value="1"/>
</dbReference>
<dbReference type="GO" id="GO:0005524">
    <property type="term" value="F:ATP binding"/>
    <property type="evidence" value="ECO:0007669"/>
    <property type="project" value="UniProtKB-KW"/>
</dbReference>
<dbReference type="GO" id="GO:0009927">
    <property type="term" value="F:histidine phosphotransfer kinase activity"/>
    <property type="evidence" value="ECO:0007669"/>
    <property type="project" value="TreeGrafter"/>
</dbReference>
<dbReference type="FunFam" id="3.30.565.10:FF:000006">
    <property type="entry name" value="Sensor histidine kinase WalK"/>
    <property type="match status" value="1"/>
</dbReference>
<feature type="transmembrane region" description="Helical" evidence="14">
    <location>
        <begin position="187"/>
        <end position="204"/>
    </location>
</feature>
<keyword evidence="4" id="KW-1003">Cell membrane</keyword>
<dbReference type="SUPFAM" id="SSF47384">
    <property type="entry name" value="Homodimeric domain of signal transducing histidine kinase"/>
    <property type="match status" value="1"/>
</dbReference>
<dbReference type="Pfam" id="PF02518">
    <property type="entry name" value="HATPase_c"/>
    <property type="match status" value="1"/>
</dbReference>
<evidence type="ECO:0000256" key="13">
    <source>
        <dbReference type="SAM" id="Coils"/>
    </source>
</evidence>
<evidence type="ECO:0000256" key="1">
    <source>
        <dbReference type="ARBA" id="ARBA00000085"/>
    </source>
</evidence>
<dbReference type="Gene3D" id="1.10.287.130">
    <property type="match status" value="1"/>
</dbReference>
<dbReference type="GO" id="GO:0000155">
    <property type="term" value="F:phosphorelay sensor kinase activity"/>
    <property type="evidence" value="ECO:0007669"/>
    <property type="project" value="InterPro"/>
</dbReference>
<dbReference type="SUPFAM" id="SSF55874">
    <property type="entry name" value="ATPase domain of HSP90 chaperone/DNA topoisomerase II/histidine kinase"/>
    <property type="match status" value="1"/>
</dbReference>
<dbReference type="PANTHER" id="PTHR43047">
    <property type="entry name" value="TWO-COMPONENT HISTIDINE PROTEIN KINASE"/>
    <property type="match status" value="1"/>
</dbReference>
<evidence type="ECO:0000256" key="5">
    <source>
        <dbReference type="ARBA" id="ARBA00022553"/>
    </source>
</evidence>
<evidence type="ECO:0000259" key="19">
    <source>
        <dbReference type="PROSITE" id="PS50885"/>
    </source>
</evidence>
<proteinExistence type="predicted"/>
<dbReference type="PROSITE" id="PS50112">
    <property type="entry name" value="PAS"/>
    <property type="match status" value="1"/>
</dbReference>
<dbReference type="InterPro" id="IPR035965">
    <property type="entry name" value="PAS-like_dom_sf"/>
</dbReference>
<dbReference type="InterPro" id="IPR005467">
    <property type="entry name" value="His_kinase_dom"/>
</dbReference>
<dbReference type="SUPFAM" id="SSF52172">
    <property type="entry name" value="CheY-like"/>
    <property type="match status" value="1"/>
</dbReference>
<dbReference type="InterPro" id="IPR000700">
    <property type="entry name" value="PAS-assoc_C"/>
</dbReference>
<dbReference type="FunFam" id="1.10.287.130:FF:000001">
    <property type="entry name" value="Two-component sensor histidine kinase"/>
    <property type="match status" value="1"/>
</dbReference>
<evidence type="ECO:0000256" key="7">
    <source>
        <dbReference type="ARBA" id="ARBA00022741"/>
    </source>
</evidence>
<dbReference type="AlphaFoldDB" id="A0A268A8K9"/>
<keyword evidence="11 14" id="KW-0472">Membrane</keyword>
<dbReference type="PROSITE" id="PS50110">
    <property type="entry name" value="RESPONSE_REGULATORY"/>
    <property type="match status" value="1"/>
</dbReference>
<dbReference type="SMART" id="SM00304">
    <property type="entry name" value="HAMP"/>
    <property type="match status" value="1"/>
</dbReference>
<keyword evidence="14" id="KW-1133">Transmembrane helix</keyword>
<dbReference type="EMBL" id="NPBV01000022">
    <property type="protein sequence ID" value="PAD20463.1"/>
    <property type="molecule type" value="Genomic_DNA"/>
</dbReference>
<feature type="modified residue" description="4-aspartylphosphate" evidence="12">
    <location>
        <position position="988"/>
    </location>
</feature>
<evidence type="ECO:0000256" key="10">
    <source>
        <dbReference type="ARBA" id="ARBA00023012"/>
    </source>
</evidence>
<gene>
    <name evidence="20" type="ORF">CHH64_13035</name>
</gene>
<keyword evidence="6" id="KW-0808">Transferase</keyword>
<dbReference type="InterPro" id="IPR036890">
    <property type="entry name" value="HATPase_C_sf"/>
</dbReference>
<dbReference type="Gene3D" id="6.10.340.10">
    <property type="match status" value="1"/>
</dbReference>
<dbReference type="Pfam" id="PF00672">
    <property type="entry name" value="HAMP"/>
    <property type="match status" value="1"/>
</dbReference>
<dbReference type="GO" id="GO:0005886">
    <property type="term" value="C:plasma membrane"/>
    <property type="evidence" value="ECO:0007669"/>
    <property type="project" value="UniProtKB-SubCell"/>
</dbReference>
<dbReference type="SUPFAM" id="SSF158472">
    <property type="entry name" value="HAMP domain-like"/>
    <property type="match status" value="1"/>
</dbReference>
<dbReference type="SMART" id="SM00388">
    <property type="entry name" value="HisKA"/>
    <property type="match status" value="1"/>
</dbReference>
<dbReference type="CDD" id="cd00082">
    <property type="entry name" value="HisKA"/>
    <property type="match status" value="1"/>
</dbReference>
<comment type="subcellular location">
    <subcellularLocation>
        <location evidence="2">Cell membrane</location>
        <topology evidence="2">Multi-pass membrane protein</topology>
    </subcellularLocation>
</comment>
<dbReference type="CDD" id="cd06225">
    <property type="entry name" value="HAMP"/>
    <property type="match status" value="1"/>
</dbReference>
<evidence type="ECO:0000256" key="2">
    <source>
        <dbReference type="ARBA" id="ARBA00004651"/>
    </source>
</evidence>
<feature type="domain" description="Response regulatory" evidence="16">
    <location>
        <begin position="939"/>
        <end position="1053"/>
    </location>
</feature>
<dbReference type="Pfam" id="PF13426">
    <property type="entry name" value="PAS_9"/>
    <property type="match status" value="1"/>
</dbReference>
<reference evidence="20 21" key="1">
    <citation type="submission" date="2017-07" db="EMBL/GenBank/DDBJ databases">
        <title>Isolation and whole genome analysis of endospore-forming bacteria from heroin.</title>
        <authorList>
            <person name="Kalinowski J."/>
            <person name="Ahrens B."/>
            <person name="Al-Dilaimi A."/>
            <person name="Winkler A."/>
            <person name="Wibberg D."/>
            <person name="Schleenbecker U."/>
            <person name="Ruckert C."/>
            <person name="Wolfel R."/>
            <person name="Grass G."/>
        </authorList>
    </citation>
    <scope>NUCLEOTIDE SEQUENCE [LARGE SCALE GENOMIC DNA]</scope>
    <source>
        <strain evidence="20 21">7528</strain>
    </source>
</reference>
<protein>
    <recommendedName>
        <fullName evidence="3">histidine kinase</fullName>
        <ecNumber evidence="3">2.7.13.3</ecNumber>
    </recommendedName>
</protein>
<dbReference type="InterPro" id="IPR003594">
    <property type="entry name" value="HATPase_dom"/>
</dbReference>
<dbReference type="Pfam" id="PF00512">
    <property type="entry name" value="HisKA"/>
    <property type="match status" value="1"/>
</dbReference>
<evidence type="ECO:0000256" key="3">
    <source>
        <dbReference type="ARBA" id="ARBA00012438"/>
    </source>
</evidence>
<dbReference type="RefSeq" id="WP_095261287.1">
    <property type="nucleotide sequence ID" value="NZ_NPBV01000022.1"/>
</dbReference>
<dbReference type="CDD" id="cd16922">
    <property type="entry name" value="HATPase_EvgS-ArcB-TorS-like"/>
    <property type="match status" value="1"/>
</dbReference>
<evidence type="ECO:0000259" key="16">
    <source>
        <dbReference type="PROSITE" id="PS50110"/>
    </source>
</evidence>
<keyword evidence="9" id="KW-0067">ATP-binding</keyword>
<evidence type="ECO:0000259" key="18">
    <source>
        <dbReference type="PROSITE" id="PS50113"/>
    </source>
</evidence>
<evidence type="ECO:0000313" key="20">
    <source>
        <dbReference type="EMBL" id="PAD20463.1"/>
    </source>
</evidence>
<dbReference type="Pfam" id="PF00072">
    <property type="entry name" value="Response_reg"/>
    <property type="match status" value="1"/>
</dbReference>
<dbReference type="PROSITE" id="PS50885">
    <property type="entry name" value="HAMP"/>
    <property type="match status" value="1"/>
</dbReference>
<dbReference type="InterPro" id="IPR000014">
    <property type="entry name" value="PAS"/>
</dbReference>